<dbReference type="InterPro" id="IPR003598">
    <property type="entry name" value="Ig_sub2"/>
</dbReference>
<dbReference type="InterPro" id="IPR003599">
    <property type="entry name" value="Ig_sub"/>
</dbReference>
<dbReference type="SMART" id="SM00409">
    <property type="entry name" value="IG"/>
    <property type="match status" value="2"/>
</dbReference>
<dbReference type="RefSeq" id="XP_034323814.1">
    <property type="nucleotide sequence ID" value="XM_034467923.2"/>
</dbReference>
<evidence type="ECO:0000313" key="4">
    <source>
        <dbReference type="Proteomes" id="UP000005408"/>
    </source>
</evidence>
<feature type="transmembrane region" description="Helical" evidence="1">
    <location>
        <begin position="12"/>
        <end position="32"/>
    </location>
</feature>
<dbReference type="InterPro" id="IPR013783">
    <property type="entry name" value="Ig-like_fold"/>
</dbReference>
<feature type="domain" description="Ig-like" evidence="2">
    <location>
        <begin position="35"/>
        <end position="131"/>
    </location>
</feature>
<dbReference type="Pfam" id="PF07679">
    <property type="entry name" value="I-set"/>
    <property type="match status" value="1"/>
</dbReference>
<organism evidence="3 4">
    <name type="scientific">Magallana gigas</name>
    <name type="common">Pacific oyster</name>
    <name type="synonym">Crassostrea gigas</name>
    <dbReference type="NCBI Taxonomy" id="29159"/>
    <lineage>
        <taxon>Eukaryota</taxon>
        <taxon>Metazoa</taxon>
        <taxon>Spiralia</taxon>
        <taxon>Lophotrochozoa</taxon>
        <taxon>Mollusca</taxon>
        <taxon>Bivalvia</taxon>
        <taxon>Autobranchia</taxon>
        <taxon>Pteriomorphia</taxon>
        <taxon>Ostreida</taxon>
        <taxon>Ostreoidea</taxon>
        <taxon>Ostreidae</taxon>
        <taxon>Magallana</taxon>
    </lineage>
</organism>
<dbReference type="AlphaFoldDB" id="A0A8W8HZR6"/>
<dbReference type="EnsemblMetazoa" id="G11832.4">
    <property type="protein sequence ID" value="G11832.4:cds"/>
    <property type="gene ID" value="G11832"/>
</dbReference>
<dbReference type="GO" id="GO:0050808">
    <property type="term" value="P:synapse organization"/>
    <property type="evidence" value="ECO:0007669"/>
    <property type="project" value="TreeGrafter"/>
</dbReference>
<dbReference type="PROSITE" id="PS50835">
    <property type="entry name" value="IG_LIKE"/>
    <property type="match status" value="2"/>
</dbReference>
<dbReference type="EnsemblMetazoa" id="G11832.7">
    <property type="protein sequence ID" value="G11832.7:cds"/>
    <property type="gene ID" value="G11832"/>
</dbReference>
<reference evidence="3" key="1">
    <citation type="submission" date="2022-08" db="UniProtKB">
        <authorList>
            <consortium name="EnsemblMetazoa"/>
        </authorList>
    </citation>
    <scope>IDENTIFICATION</scope>
    <source>
        <strain evidence="3">05x7-T-G4-1.051#20</strain>
    </source>
</reference>
<keyword evidence="1" id="KW-0472">Membrane</keyword>
<accession>A0A8W8HZR6</accession>
<dbReference type="CDD" id="cd00096">
    <property type="entry name" value="Ig"/>
    <property type="match status" value="1"/>
</dbReference>
<dbReference type="InterPro" id="IPR013098">
    <property type="entry name" value="Ig_I-set"/>
</dbReference>
<evidence type="ECO:0000313" key="3">
    <source>
        <dbReference type="EnsemblMetazoa" id="G11832.4:cds"/>
    </source>
</evidence>
<dbReference type="Pfam" id="PF13927">
    <property type="entry name" value="Ig_3"/>
    <property type="match status" value="1"/>
</dbReference>
<dbReference type="InterPro" id="IPR036179">
    <property type="entry name" value="Ig-like_dom_sf"/>
</dbReference>
<sequence>MLRERMELTQRWSFVILSFSCLILMTPISGYINAPSFHETEPNVTVHSGELAILRCTIENLGPKTVSWRKLGPNYLLTIGDMVYMSSHKIDIQHKRDWKGLNHWNLIIKRVAPDDAGLYECQVSSAQQLVYYVQLNVLDSPPEPSAGTIHYISGAFLVMTANTGLTLEGRNIVNFNEPINLTCLVRGENRAPEDVDWFFNGIKIVSGSSRWRNRVYITRERETYKKEFKSQLLIDNSNFSDTGVFVCRASADLVKSIAVSVLEAPSLKPKKNRDVTGNNIHGKFISDEKNSSKMLHGFSLQLTFIIQLIIQTWSR</sequence>
<dbReference type="PANTHER" id="PTHR23279:SF36">
    <property type="entry name" value="DEFECTIVE PROBOSCIS EXTENSION RESPONSE 9, ISOFORM A"/>
    <property type="match status" value="1"/>
</dbReference>
<protein>
    <recommendedName>
        <fullName evidence="2">Ig-like domain-containing protein</fullName>
    </recommendedName>
</protein>
<dbReference type="GeneID" id="105323459"/>
<keyword evidence="4" id="KW-1185">Reference proteome</keyword>
<dbReference type="PANTHER" id="PTHR23279">
    <property type="entry name" value="DEFECTIVE PROBOSCIS EXTENSION RESPONSE DPR -RELATED"/>
    <property type="match status" value="1"/>
</dbReference>
<dbReference type="Proteomes" id="UP000005408">
    <property type="component" value="Unassembled WGS sequence"/>
</dbReference>
<evidence type="ECO:0000256" key="1">
    <source>
        <dbReference type="SAM" id="Phobius"/>
    </source>
</evidence>
<name>A0A8W8HZR6_MAGGI</name>
<proteinExistence type="predicted"/>
<dbReference type="GO" id="GO:0032589">
    <property type="term" value="C:neuron projection membrane"/>
    <property type="evidence" value="ECO:0007669"/>
    <property type="project" value="TreeGrafter"/>
</dbReference>
<dbReference type="SMART" id="SM00408">
    <property type="entry name" value="IGc2"/>
    <property type="match status" value="2"/>
</dbReference>
<dbReference type="RefSeq" id="XP_034323813.1">
    <property type="nucleotide sequence ID" value="XM_034467922.2"/>
</dbReference>
<dbReference type="RefSeq" id="XP_034323811.1">
    <property type="nucleotide sequence ID" value="XM_034467920.2"/>
</dbReference>
<dbReference type="RefSeq" id="XP_034323815.1">
    <property type="nucleotide sequence ID" value="XM_034467924.2"/>
</dbReference>
<dbReference type="OMA" id="VKSHQFR"/>
<dbReference type="InterPro" id="IPR037448">
    <property type="entry name" value="Zig-8"/>
</dbReference>
<evidence type="ECO:0000259" key="2">
    <source>
        <dbReference type="PROSITE" id="PS50835"/>
    </source>
</evidence>
<dbReference type="Gene3D" id="2.60.40.10">
    <property type="entry name" value="Immunoglobulins"/>
    <property type="match status" value="2"/>
</dbReference>
<keyword evidence="1" id="KW-1133">Transmembrane helix</keyword>
<dbReference type="InterPro" id="IPR007110">
    <property type="entry name" value="Ig-like_dom"/>
</dbReference>
<feature type="domain" description="Ig-like" evidence="2">
    <location>
        <begin position="144"/>
        <end position="260"/>
    </location>
</feature>
<dbReference type="KEGG" id="crg:105323459"/>
<keyword evidence="1" id="KW-0812">Transmembrane</keyword>
<dbReference type="OrthoDB" id="10012075at2759"/>
<dbReference type="SUPFAM" id="SSF48726">
    <property type="entry name" value="Immunoglobulin"/>
    <property type="match status" value="2"/>
</dbReference>